<evidence type="ECO:0000256" key="1">
    <source>
        <dbReference type="SAM" id="MobiDB-lite"/>
    </source>
</evidence>
<dbReference type="Proteomes" id="UP001054945">
    <property type="component" value="Unassembled WGS sequence"/>
</dbReference>
<organism evidence="2 3">
    <name type="scientific">Caerostris extrusa</name>
    <name type="common">Bark spider</name>
    <name type="synonym">Caerostris bankana</name>
    <dbReference type="NCBI Taxonomy" id="172846"/>
    <lineage>
        <taxon>Eukaryota</taxon>
        <taxon>Metazoa</taxon>
        <taxon>Ecdysozoa</taxon>
        <taxon>Arthropoda</taxon>
        <taxon>Chelicerata</taxon>
        <taxon>Arachnida</taxon>
        <taxon>Araneae</taxon>
        <taxon>Araneomorphae</taxon>
        <taxon>Entelegynae</taxon>
        <taxon>Araneoidea</taxon>
        <taxon>Araneidae</taxon>
        <taxon>Caerostris</taxon>
    </lineage>
</organism>
<sequence>MRIQNCEIRIASIFREPYFCPRSFLLYNVYVYQCTNQTTLILSGKESTTTTATKKEKKPVSNSQSTFPQETFYANLRQGEVRFPEWIVGGAFSQQSPNKQPDHTSNILLKKKNCSC</sequence>
<proteinExistence type="predicted"/>
<name>A0AAV4MVN0_CAEEX</name>
<gene>
    <name evidence="2" type="ORF">CEXT_138041</name>
</gene>
<dbReference type="AlphaFoldDB" id="A0AAV4MVN0"/>
<evidence type="ECO:0000313" key="2">
    <source>
        <dbReference type="EMBL" id="GIX76516.1"/>
    </source>
</evidence>
<comment type="caution">
    <text evidence="2">The sequence shown here is derived from an EMBL/GenBank/DDBJ whole genome shotgun (WGS) entry which is preliminary data.</text>
</comment>
<evidence type="ECO:0000313" key="3">
    <source>
        <dbReference type="Proteomes" id="UP001054945"/>
    </source>
</evidence>
<dbReference type="EMBL" id="BPLR01020258">
    <property type="protein sequence ID" value="GIX76516.1"/>
    <property type="molecule type" value="Genomic_DNA"/>
</dbReference>
<accession>A0AAV4MVN0</accession>
<keyword evidence="3" id="KW-1185">Reference proteome</keyword>
<feature type="region of interest" description="Disordered" evidence="1">
    <location>
        <begin position="46"/>
        <end position="66"/>
    </location>
</feature>
<reference evidence="2 3" key="1">
    <citation type="submission" date="2021-06" db="EMBL/GenBank/DDBJ databases">
        <title>Caerostris extrusa draft genome.</title>
        <authorList>
            <person name="Kono N."/>
            <person name="Arakawa K."/>
        </authorList>
    </citation>
    <scope>NUCLEOTIDE SEQUENCE [LARGE SCALE GENOMIC DNA]</scope>
</reference>
<protein>
    <submittedName>
        <fullName evidence="2">Uncharacterized protein</fullName>
    </submittedName>
</protein>